<proteinExistence type="predicted"/>
<organism evidence="4 5">
    <name type="scientific">Amnibacterium endophyticum</name>
    <dbReference type="NCBI Taxonomy" id="2109337"/>
    <lineage>
        <taxon>Bacteria</taxon>
        <taxon>Bacillati</taxon>
        <taxon>Actinomycetota</taxon>
        <taxon>Actinomycetes</taxon>
        <taxon>Micrococcales</taxon>
        <taxon>Microbacteriaceae</taxon>
        <taxon>Amnibacterium</taxon>
    </lineage>
</organism>
<dbReference type="SMART" id="SM00857">
    <property type="entry name" value="Resolvase"/>
    <property type="match status" value="1"/>
</dbReference>
<dbReference type="Proteomes" id="UP001597347">
    <property type="component" value="Unassembled WGS sequence"/>
</dbReference>
<dbReference type="InterPro" id="IPR050639">
    <property type="entry name" value="SSR_resolvase"/>
</dbReference>
<dbReference type="Gene3D" id="3.40.50.1390">
    <property type="entry name" value="Resolvase, N-terminal catalytic domain"/>
    <property type="match status" value="1"/>
</dbReference>
<dbReference type="RefSeq" id="WP_377932713.1">
    <property type="nucleotide sequence ID" value="NZ_JBHUEA010000005.1"/>
</dbReference>
<protein>
    <submittedName>
        <fullName evidence="4">Recombinase family protein</fullName>
    </submittedName>
</protein>
<dbReference type="PROSITE" id="PS51737">
    <property type="entry name" value="RECOMBINASE_DNA_BIND"/>
    <property type="match status" value="1"/>
</dbReference>
<dbReference type="Pfam" id="PF07508">
    <property type="entry name" value="Recombinase"/>
    <property type="match status" value="1"/>
</dbReference>
<dbReference type="PROSITE" id="PS51736">
    <property type="entry name" value="RECOMBINASES_3"/>
    <property type="match status" value="1"/>
</dbReference>
<dbReference type="InterPro" id="IPR011109">
    <property type="entry name" value="DNA_bind_recombinase_dom"/>
</dbReference>
<feature type="coiled-coil region" evidence="1">
    <location>
        <begin position="407"/>
        <end position="434"/>
    </location>
</feature>
<dbReference type="Gene3D" id="3.90.1750.20">
    <property type="entry name" value="Putative Large Serine Recombinase, Chain B, Domain 2"/>
    <property type="match status" value="1"/>
</dbReference>
<evidence type="ECO:0000313" key="5">
    <source>
        <dbReference type="Proteomes" id="UP001597347"/>
    </source>
</evidence>
<dbReference type="PANTHER" id="PTHR30461:SF23">
    <property type="entry name" value="DNA RECOMBINASE-RELATED"/>
    <property type="match status" value="1"/>
</dbReference>
<dbReference type="Pfam" id="PF00239">
    <property type="entry name" value="Resolvase"/>
    <property type="match status" value="1"/>
</dbReference>
<dbReference type="InterPro" id="IPR038109">
    <property type="entry name" value="DNA_bind_recomb_sf"/>
</dbReference>
<reference evidence="5" key="1">
    <citation type="journal article" date="2019" name="Int. J. Syst. Evol. Microbiol.">
        <title>The Global Catalogue of Microorganisms (GCM) 10K type strain sequencing project: providing services to taxonomists for standard genome sequencing and annotation.</title>
        <authorList>
            <consortium name="The Broad Institute Genomics Platform"/>
            <consortium name="The Broad Institute Genome Sequencing Center for Infectious Disease"/>
            <person name="Wu L."/>
            <person name="Ma J."/>
        </authorList>
    </citation>
    <scope>NUCLEOTIDE SEQUENCE [LARGE SCALE GENOMIC DNA]</scope>
    <source>
        <strain evidence="5">CGMCC 1.12471</strain>
    </source>
</reference>
<feature type="domain" description="Recombinase" evidence="3">
    <location>
        <begin position="155"/>
        <end position="297"/>
    </location>
</feature>
<name>A0ABW4LBL6_9MICO</name>
<gene>
    <name evidence="4" type="ORF">ACFSBI_05185</name>
</gene>
<evidence type="ECO:0000256" key="1">
    <source>
        <dbReference type="SAM" id="Coils"/>
    </source>
</evidence>
<evidence type="ECO:0000259" key="2">
    <source>
        <dbReference type="PROSITE" id="PS51736"/>
    </source>
</evidence>
<feature type="domain" description="Resolvase/invertase-type recombinase catalytic" evidence="2">
    <location>
        <begin position="5"/>
        <end position="147"/>
    </location>
</feature>
<accession>A0ABW4LBL6</accession>
<keyword evidence="1" id="KW-0175">Coiled coil</keyword>
<evidence type="ECO:0000259" key="3">
    <source>
        <dbReference type="PROSITE" id="PS51737"/>
    </source>
</evidence>
<comment type="caution">
    <text evidence="4">The sequence shown here is derived from an EMBL/GenBank/DDBJ whole genome shotgun (WGS) entry which is preliminary data.</text>
</comment>
<dbReference type="PANTHER" id="PTHR30461">
    <property type="entry name" value="DNA-INVERTASE FROM LAMBDOID PROPHAGE"/>
    <property type="match status" value="1"/>
</dbReference>
<dbReference type="InterPro" id="IPR036162">
    <property type="entry name" value="Resolvase-like_N_sf"/>
</dbReference>
<keyword evidence="5" id="KW-1185">Reference proteome</keyword>
<sequence length="534" mass="59077">MAHPRAAIYARQSIEEEAGIDRQLRQCSAEIKRRGWGTPVERYKDNNTSASQQRGARTAWSQMLADHAEGRFDVLVAVNVDRVLRRIEDVILLKERGVRVVTVDGDLDLSTESGEFFATMLAALARFEVRRKAARAARAGAERRAAGHPKSGRPPYGYEWVPAHTRSSRVRDGLPFGDARYEVVEDEAAHVRWAFEQLTSGVVTIGAIQRGLADRGARTRPSTQHQDGTVIGASTVRRLLLNPVYAALLPPSQGTAAGAFRPERVNVERVTPGAWPAIVSADQWRAARSILLAPGRRTNGGLTARKHLLSGIAVCAECGEPVRSAATRLGDRAYRCRSERHFSRKAQWVDQWVNDVVVDRLRHPELVRALVKPSDHASVQSLVQERAALTSSVSRLVEAVAADVFTVAEAKNQRQQLDARLKRVDEDIAQASRTDPLAKFVGDNLAKESSVLERWEQLGLHQKRAIVTALFEKIELRSIGPGARVRSAREAGETIILRWRDKDIMQGRVRRADDHQLVGAPTHEQIAVITAASC</sequence>
<dbReference type="InterPro" id="IPR006119">
    <property type="entry name" value="Resolv_N"/>
</dbReference>
<dbReference type="CDD" id="cd00338">
    <property type="entry name" value="Ser_Recombinase"/>
    <property type="match status" value="1"/>
</dbReference>
<dbReference type="SUPFAM" id="SSF53041">
    <property type="entry name" value="Resolvase-like"/>
    <property type="match status" value="1"/>
</dbReference>
<evidence type="ECO:0000313" key="4">
    <source>
        <dbReference type="EMBL" id="MFD1720936.1"/>
    </source>
</evidence>
<dbReference type="EMBL" id="JBHUEA010000005">
    <property type="protein sequence ID" value="MFD1720936.1"/>
    <property type="molecule type" value="Genomic_DNA"/>
</dbReference>